<evidence type="ECO:0000313" key="6">
    <source>
        <dbReference type="Proteomes" id="UP000828390"/>
    </source>
</evidence>
<protein>
    <recommendedName>
        <fullName evidence="4">SAM domain-containing protein</fullName>
    </recommendedName>
</protein>
<dbReference type="InterPro" id="IPR002110">
    <property type="entry name" value="Ankyrin_rpt"/>
</dbReference>
<dbReference type="Pfam" id="PF00023">
    <property type="entry name" value="Ank"/>
    <property type="match status" value="1"/>
</dbReference>
<dbReference type="SUPFAM" id="SSF47769">
    <property type="entry name" value="SAM/Pointed domain"/>
    <property type="match status" value="1"/>
</dbReference>
<dbReference type="PROSITE" id="PS50088">
    <property type="entry name" value="ANK_REPEAT"/>
    <property type="match status" value="4"/>
</dbReference>
<feature type="compositionally biased region" description="Basic and acidic residues" evidence="3">
    <location>
        <begin position="418"/>
        <end position="438"/>
    </location>
</feature>
<dbReference type="InterPro" id="IPR013761">
    <property type="entry name" value="SAM/pointed_sf"/>
</dbReference>
<feature type="region of interest" description="Disordered" evidence="3">
    <location>
        <begin position="464"/>
        <end position="515"/>
    </location>
</feature>
<reference evidence="5" key="2">
    <citation type="submission" date="2020-11" db="EMBL/GenBank/DDBJ databases">
        <authorList>
            <person name="McCartney M.A."/>
            <person name="Auch B."/>
            <person name="Kono T."/>
            <person name="Mallez S."/>
            <person name="Becker A."/>
            <person name="Gohl D.M."/>
            <person name="Silverstein K.A.T."/>
            <person name="Koren S."/>
            <person name="Bechman K.B."/>
            <person name="Herman A."/>
            <person name="Abrahante J.E."/>
            <person name="Garbe J."/>
        </authorList>
    </citation>
    <scope>NUCLEOTIDE SEQUENCE</scope>
    <source>
        <strain evidence="5">Duluth1</strain>
        <tissue evidence="5">Whole animal</tissue>
    </source>
</reference>
<dbReference type="Proteomes" id="UP000828390">
    <property type="component" value="Unassembled WGS sequence"/>
</dbReference>
<feature type="region of interest" description="Disordered" evidence="3">
    <location>
        <begin position="296"/>
        <end position="333"/>
    </location>
</feature>
<dbReference type="AlphaFoldDB" id="A0A9D3Y6E0"/>
<keyword evidence="6" id="KW-1185">Reference proteome</keyword>
<evidence type="ECO:0000256" key="3">
    <source>
        <dbReference type="SAM" id="MobiDB-lite"/>
    </source>
</evidence>
<dbReference type="PROSITE" id="PS50297">
    <property type="entry name" value="ANK_REP_REGION"/>
    <property type="match status" value="3"/>
</dbReference>
<dbReference type="Pfam" id="PF12796">
    <property type="entry name" value="Ank_2"/>
    <property type="match status" value="1"/>
</dbReference>
<feature type="repeat" description="ANK" evidence="1">
    <location>
        <begin position="66"/>
        <end position="98"/>
    </location>
</feature>
<organism evidence="5 6">
    <name type="scientific">Dreissena polymorpha</name>
    <name type="common">Zebra mussel</name>
    <name type="synonym">Mytilus polymorpha</name>
    <dbReference type="NCBI Taxonomy" id="45954"/>
    <lineage>
        <taxon>Eukaryota</taxon>
        <taxon>Metazoa</taxon>
        <taxon>Spiralia</taxon>
        <taxon>Lophotrochozoa</taxon>
        <taxon>Mollusca</taxon>
        <taxon>Bivalvia</taxon>
        <taxon>Autobranchia</taxon>
        <taxon>Heteroconchia</taxon>
        <taxon>Euheterodonta</taxon>
        <taxon>Imparidentia</taxon>
        <taxon>Neoheterodontei</taxon>
        <taxon>Myida</taxon>
        <taxon>Dreissenoidea</taxon>
        <taxon>Dreissenidae</taxon>
        <taxon>Dreissena</taxon>
    </lineage>
</organism>
<feature type="domain" description="SAM" evidence="4">
    <location>
        <begin position="647"/>
        <end position="704"/>
    </location>
</feature>
<dbReference type="InterPro" id="IPR036770">
    <property type="entry name" value="Ankyrin_rpt-contain_sf"/>
</dbReference>
<dbReference type="PROSITE" id="PS50105">
    <property type="entry name" value="SAM_DOMAIN"/>
    <property type="match status" value="1"/>
</dbReference>
<dbReference type="GO" id="GO:0005929">
    <property type="term" value="C:cilium"/>
    <property type="evidence" value="ECO:0007669"/>
    <property type="project" value="TreeGrafter"/>
</dbReference>
<accession>A0A9D3Y6E0</accession>
<evidence type="ECO:0000259" key="4">
    <source>
        <dbReference type="PROSITE" id="PS50105"/>
    </source>
</evidence>
<evidence type="ECO:0000313" key="5">
    <source>
        <dbReference type="EMBL" id="KAH3692614.1"/>
    </source>
</evidence>
<feature type="repeat" description="ANK" evidence="1">
    <location>
        <begin position="132"/>
        <end position="164"/>
    </location>
</feature>
<comment type="caution">
    <text evidence="5">The sequence shown here is derived from an EMBL/GenBank/DDBJ whole genome shotgun (WGS) entry which is preliminary data.</text>
</comment>
<dbReference type="Pfam" id="PF00536">
    <property type="entry name" value="SAM_1"/>
    <property type="match status" value="1"/>
</dbReference>
<feature type="compositionally biased region" description="Low complexity" evidence="3">
    <location>
        <begin position="397"/>
        <end position="408"/>
    </location>
</feature>
<dbReference type="InterPro" id="IPR001660">
    <property type="entry name" value="SAM"/>
</dbReference>
<feature type="compositionally biased region" description="Polar residues" evidence="3">
    <location>
        <begin position="495"/>
        <end position="515"/>
    </location>
</feature>
<reference evidence="5" key="1">
    <citation type="journal article" date="2019" name="bioRxiv">
        <title>The Genome of the Zebra Mussel, Dreissena polymorpha: A Resource for Invasive Species Research.</title>
        <authorList>
            <person name="McCartney M.A."/>
            <person name="Auch B."/>
            <person name="Kono T."/>
            <person name="Mallez S."/>
            <person name="Zhang Y."/>
            <person name="Obille A."/>
            <person name="Becker A."/>
            <person name="Abrahante J.E."/>
            <person name="Garbe J."/>
            <person name="Badalamenti J.P."/>
            <person name="Herman A."/>
            <person name="Mangelson H."/>
            <person name="Liachko I."/>
            <person name="Sullivan S."/>
            <person name="Sone E.D."/>
            <person name="Koren S."/>
            <person name="Silverstein K.A.T."/>
            <person name="Beckman K.B."/>
            <person name="Gohl D.M."/>
        </authorList>
    </citation>
    <scope>NUCLEOTIDE SEQUENCE</scope>
    <source>
        <strain evidence="5">Duluth1</strain>
        <tissue evidence="5">Whole animal</tissue>
    </source>
</reference>
<dbReference type="EMBL" id="JAIWYP010000020">
    <property type="protein sequence ID" value="KAH3692614.1"/>
    <property type="molecule type" value="Genomic_DNA"/>
</dbReference>
<evidence type="ECO:0000256" key="2">
    <source>
        <dbReference type="SAM" id="Coils"/>
    </source>
</evidence>
<dbReference type="Gene3D" id="1.10.150.50">
    <property type="entry name" value="Transcription Factor, Ets-1"/>
    <property type="match status" value="1"/>
</dbReference>
<gene>
    <name evidence="5" type="ORF">DPMN_193767</name>
</gene>
<dbReference type="Pfam" id="PF13637">
    <property type="entry name" value="Ank_4"/>
    <property type="match status" value="1"/>
</dbReference>
<dbReference type="SUPFAM" id="SSF48403">
    <property type="entry name" value="Ankyrin repeat"/>
    <property type="match status" value="1"/>
</dbReference>
<dbReference type="SMART" id="SM00454">
    <property type="entry name" value="SAM"/>
    <property type="match status" value="1"/>
</dbReference>
<dbReference type="SMART" id="SM00248">
    <property type="entry name" value="ANK"/>
    <property type="match status" value="5"/>
</dbReference>
<feature type="repeat" description="ANK" evidence="1">
    <location>
        <begin position="99"/>
        <end position="131"/>
    </location>
</feature>
<feature type="region of interest" description="Disordered" evidence="3">
    <location>
        <begin position="377"/>
        <end position="438"/>
    </location>
</feature>
<evidence type="ECO:0000256" key="1">
    <source>
        <dbReference type="PROSITE-ProRule" id="PRU00023"/>
    </source>
</evidence>
<dbReference type="Gene3D" id="1.25.40.20">
    <property type="entry name" value="Ankyrin repeat-containing domain"/>
    <property type="match status" value="1"/>
</dbReference>
<sequence>MAETEGSDDTSENELLNRSLSVWKGNKEVFEPVPLDLHTASSLGLVDCVKVHINSEGIEIDRFNKGGWTALMYACYIGHESIVSILIDRGASVNLRNSKKETALMLAASCGNDRVGRLLCNQGAELEYQDQRGWTALFHATYSGHQNMVAFLLKQGANMNAIESQLGMTPFMEAAAEGHEIILQLFLRHGVNVNAKAYNGDTARSLALINGNMKIVSLIDNHVMPITSLRAEPELGSSLDTLSRTKNSRIGRGKGMGGGPSIMDGPQAIARLIDRTGKDVGPLKPPDVGVVPKGFVTFPEGETSDGQPTKLSYRDVTSPINPEDYKLDSSGSRVSEFNEVEDDSNMFSKTGALTIKSSSGSSGGLAAAFGIIREDSMDSDEFPRDSSCGDSHHHGNSTESSSDSGSEENLGQRAGNLEVDKCQKGQSGDKRRDISKKSKELRLTTEKVSEIKVMKNSVSEWIDSVQDTHPVPENNFDFTEEGDKDEAIKPEYQPKQRSAKSNDLNSGSQAQKLDQISSQLQSKLCIGSDLIDQVANNVKNHDPRPAKEFLPNNIDQLSNAVTSLNMYKADGFGPLDNHHYHGNQVPRVPPPPGFTVPVTGPFVTPNGAIFAQGANSVSVNKQASMDTCVEKSPVSSNAAFMEKMSDCTPNDLGALLEGLGLSKYLTTFEEQDVDLQVFLSLNDNDLKEIGIKLFGPRKKMMNAIARWHGKARISMGELEQVYADRLEGEMQEMGAQLQLALEQLEKLKAQVKQEQQLRNVTESCLMEERGAWQQVQRIVMDTRQQCEDFKDAIRKLATFVAELKARVSMETNMQGQGHKGQGRVTEDTSPVPIDRVIRKVDHYMQEIQHLLSNVTANTDRLLGRNAHADSPDRPGDLVRNHHDRYKVMFVCFVISADAMRRLVRNYTGCIWHQNHLRNAS</sequence>
<keyword evidence="2" id="KW-0175">Coiled coil</keyword>
<dbReference type="PANTHER" id="PTHR24184:SF6">
    <property type="entry name" value="ANKYRIN REPEAT AND SAM DOMAIN-CONTAINING PROTEIN 3"/>
    <property type="match status" value="1"/>
</dbReference>
<keyword evidence="1" id="KW-0040">ANK repeat</keyword>
<proteinExistence type="predicted"/>
<feature type="repeat" description="ANK" evidence="1">
    <location>
        <begin position="166"/>
        <end position="198"/>
    </location>
</feature>
<feature type="coiled-coil region" evidence="2">
    <location>
        <begin position="723"/>
        <end position="757"/>
    </location>
</feature>
<feature type="compositionally biased region" description="Basic and acidic residues" evidence="3">
    <location>
        <begin position="485"/>
        <end position="494"/>
    </location>
</feature>
<dbReference type="PANTHER" id="PTHR24184">
    <property type="entry name" value="SI:CH211-189E2.2"/>
    <property type="match status" value="1"/>
</dbReference>
<name>A0A9D3Y6E0_DREPO</name>